<dbReference type="Proteomes" id="UP000204584">
    <property type="component" value="Segment"/>
</dbReference>
<keyword evidence="2" id="KW-1133">Transmembrane helix</keyword>
<evidence type="ECO:0000313" key="3">
    <source>
        <dbReference type="EMBL" id="AGO84503.1"/>
    </source>
</evidence>
<feature type="transmembrane region" description="Helical" evidence="2">
    <location>
        <begin position="63"/>
        <end position="81"/>
    </location>
</feature>
<feature type="region of interest" description="Disordered" evidence="1">
    <location>
        <begin position="226"/>
        <end position="249"/>
    </location>
</feature>
<gene>
    <name evidence="3" type="ORF">psal_cds_619</name>
</gene>
<feature type="transmembrane region" description="Helical" evidence="2">
    <location>
        <begin position="38"/>
        <end position="57"/>
    </location>
</feature>
<dbReference type="RefSeq" id="YP_008437574.1">
    <property type="nucleotide sequence ID" value="NC_022098.1"/>
</dbReference>
<protein>
    <submittedName>
        <fullName evidence="3">Uncharacterized protein</fullName>
    </submittedName>
</protein>
<organism evidence="3 4">
    <name type="scientific">Pandoravirus salinus</name>
    <dbReference type="NCBI Taxonomy" id="1349410"/>
    <lineage>
        <taxon>Viruses</taxon>
        <taxon>Pandoravirus</taxon>
    </lineage>
</organism>
<reference evidence="3 4" key="1">
    <citation type="journal article" date="2013" name="Science">
        <title>Pandoraviruses: amoeba viruses with genomes up to 2.5 Mb reaching that of parasitic eukaryotes.</title>
        <authorList>
            <person name="Philippe N."/>
            <person name="Legendre M."/>
            <person name="Doutre G."/>
            <person name="Coute Y."/>
            <person name="Poirot O."/>
            <person name="Lescot M."/>
            <person name="Arslan D."/>
            <person name="Seltzer V."/>
            <person name="Bertaux L."/>
            <person name="Bruley C."/>
            <person name="Garin J."/>
            <person name="Claverie J.M."/>
            <person name="Abergel C."/>
        </authorList>
    </citation>
    <scope>NUCLEOTIDE SEQUENCE [LARGE SCALE GENOMIC DNA]</scope>
</reference>
<dbReference type="GeneID" id="16606290"/>
<dbReference type="KEGG" id="vg:16606290"/>
<keyword evidence="2" id="KW-0812">Transmembrane</keyword>
<feature type="compositionally biased region" description="Low complexity" evidence="1">
    <location>
        <begin position="1"/>
        <end position="18"/>
    </location>
</feature>
<dbReference type="EMBL" id="KC977571">
    <property type="protein sequence ID" value="AGO84503.1"/>
    <property type="molecule type" value="Genomic_DNA"/>
</dbReference>
<evidence type="ECO:0000256" key="2">
    <source>
        <dbReference type="SAM" id="Phobius"/>
    </source>
</evidence>
<proteinExistence type="predicted"/>
<evidence type="ECO:0000313" key="4">
    <source>
        <dbReference type="Proteomes" id="UP000204584"/>
    </source>
</evidence>
<sequence length="249" mass="26553">MAPTATTTTTVTNDDPTPCGFPVAPPRARRTAPLGLDAYAYGLVCVLLGITLCSAFGSAELPLWQLVAATSLVAVAVRLQGRMRRATVAMVACGHDVGSTIRRALDECAPKAKVMFDVGDAATRAVCLERDPTPDNATCVHLFVMETTRGIEAVYDREQVSRVWPGLLTRSGDADPLGALFSSVVVPAGSGRIRVAVHRAVAPVDQHEPFMTDTGRMDAAVERIRMSRPEPKHERPDPVADFSVLSSSS</sequence>
<accession>S4VVZ2</accession>
<feature type="region of interest" description="Disordered" evidence="1">
    <location>
        <begin position="1"/>
        <end position="24"/>
    </location>
</feature>
<keyword evidence="4" id="KW-1185">Reference proteome</keyword>
<keyword evidence="2" id="KW-0472">Membrane</keyword>
<name>S4VVZ2_9VIRU</name>
<evidence type="ECO:0000256" key="1">
    <source>
        <dbReference type="SAM" id="MobiDB-lite"/>
    </source>
</evidence>
<feature type="compositionally biased region" description="Basic and acidic residues" evidence="1">
    <location>
        <begin position="226"/>
        <end position="238"/>
    </location>
</feature>